<evidence type="ECO:0000313" key="2">
    <source>
        <dbReference type="Proteomes" id="UP000275436"/>
    </source>
</evidence>
<accession>A0A3M9X3E7</accession>
<dbReference type="RefSeq" id="WP_123169785.1">
    <property type="nucleotide sequence ID" value="NZ_QKOD01000011.1"/>
</dbReference>
<proteinExistence type="predicted"/>
<dbReference type="AlphaFoldDB" id="A0A3M9X3E7"/>
<reference evidence="1 2" key="1">
    <citation type="journal article" date="2018" name="Mol. Plant Microbe Interact.">
        <title>Taxonomically Different Co-Microsymbionts of a Relict Legume, Oxytropis popoviana, Have Complementary Sets of Symbiotic Genes and Together Increase the Efficiency of Plant Nodulation.</title>
        <authorList>
            <person name="Safronova V."/>
            <person name="Belimov A."/>
            <person name="Sazanova A."/>
            <person name="Chirak E."/>
            <person name="Verkhozina A."/>
            <person name="Kuznetsova I."/>
            <person name="Andronov E."/>
            <person name="Puhalsky J."/>
            <person name="Tikhonovich I."/>
        </authorList>
    </citation>
    <scope>NUCLEOTIDE SEQUENCE [LARGE SCALE GENOMIC DNA]</scope>
    <source>
        <strain evidence="1 2">Opo-235</strain>
    </source>
</reference>
<evidence type="ECO:0000313" key="1">
    <source>
        <dbReference type="EMBL" id="RNJ42433.1"/>
    </source>
</evidence>
<dbReference type="EMBL" id="QKOD01000011">
    <property type="protein sequence ID" value="RNJ42433.1"/>
    <property type="molecule type" value="Genomic_DNA"/>
</dbReference>
<dbReference type="Proteomes" id="UP000275436">
    <property type="component" value="Unassembled WGS sequence"/>
</dbReference>
<sequence length="75" mass="8664">MLHEICLQAYRLGGVDAVNALLKQQFPVDADRIRAMDELEDTGYWSISWHEEKDPNSGRYRDFGSVRAYLEGDED</sequence>
<protein>
    <submittedName>
        <fullName evidence="1">Uncharacterized protein</fullName>
    </submittedName>
</protein>
<name>A0A3M9X3E7_9HYPH</name>
<gene>
    <name evidence="1" type="ORF">DNR46_29055</name>
</gene>
<comment type="caution">
    <text evidence="1">The sequence shown here is derived from an EMBL/GenBank/DDBJ whole genome shotgun (WGS) entry which is preliminary data.</text>
</comment>
<organism evidence="1 2">
    <name type="scientific">Mesorhizobium japonicum</name>
    <dbReference type="NCBI Taxonomy" id="2066070"/>
    <lineage>
        <taxon>Bacteria</taxon>
        <taxon>Pseudomonadati</taxon>
        <taxon>Pseudomonadota</taxon>
        <taxon>Alphaproteobacteria</taxon>
        <taxon>Hyphomicrobiales</taxon>
        <taxon>Phyllobacteriaceae</taxon>
        <taxon>Mesorhizobium</taxon>
    </lineage>
</organism>